<dbReference type="Proteomes" id="UP001224997">
    <property type="component" value="Unassembled WGS sequence"/>
</dbReference>
<keyword evidence="3" id="KW-1185">Reference proteome</keyword>
<keyword evidence="2" id="KW-0328">Glycosyltransferase</keyword>
<comment type="caution">
    <text evidence="2">The sequence shown here is derived from an EMBL/GenBank/DDBJ whole genome shotgun (WGS) entry which is preliminary data.</text>
</comment>
<dbReference type="PANTHER" id="PTHR43685:SF2">
    <property type="entry name" value="GLYCOSYLTRANSFERASE 2-LIKE DOMAIN-CONTAINING PROTEIN"/>
    <property type="match status" value="1"/>
</dbReference>
<dbReference type="GO" id="GO:0016757">
    <property type="term" value="F:glycosyltransferase activity"/>
    <property type="evidence" value="ECO:0007669"/>
    <property type="project" value="UniProtKB-KW"/>
</dbReference>
<organism evidence="2 3">
    <name type="scientific">Paracoccus spongiarum</name>
    <dbReference type="NCBI Taxonomy" id="3064387"/>
    <lineage>
        <taxon>Bacteria</taxon>
        <taxon>Pseudomonadati</taxon>
        <taxon>Pseudomonadota</taxon>
        <taxon>Alphaproteobacteria</taxon>
        <taxon>Rhodobacterales</taxon>
        <taxon>Paracoccaceae</taxon>
        <taxon>Paracoccus</taxon>
    </lineage>
</organism>
<dbReference type="PANTHER" id="PTHR43685">
    <property type="entry name" value="GLYCOSYLTRANSFERASE"/>
    <property type="match status" value="1"/>
</dbReference>
<dbReference type="Pfam" id="PF00535">
    <property type="entry name" value="Glycos_transf_2"/>
    <property type="match status" value="1"/>
</dbReference>
<evidence type="ECO:0000313" key="3">
    <source>
        <dbReference type="Proteomes" id="UP001224997"/>
    </source>
</evidence>
<dbReference type="EMBL" id="JAVAMQ010000006">
    <property type="protein sequence ID" value="MDP5307127.1"/>
    <property type="molecule type" value="Genomic_DNA"/>
</dbReference>
<reference evidence="2 3" key="1">
    <citation type="submission" date="2023-08" db="EMBL/GenBank/DDBJ databases">
        <authorList>
            <person name="Park J.-S."/>
        </authorList>
    </citation>
    <scope>NUCLEOTIDE SEQUENCE [LARGE SCALE GENOMIC DNA]</scope>
    <source>
        <strain evidence="2 3">2205BS29-5</strain>
    </source>
</reference>
<dbReference type="EC" id="2.4.-.-" evidence="2"/>
<sequence length="345" mass="36659">MPHPSPDPPHGGGPYPRRAAAAAARSGAIGPIAILLASFQGARHIAAQLASIEGQSYPHWRLIVSDDGSRDDTRAIIAAFAARHPSGQVVLSAGPGQGATRNFLHLIDLAPAGTAIAFCDQDDVWFPHKLARAAEALDRLAEPAHYAARTVIARDDLVPVTESRRFERPFGFRNALVQACMAGNTSVFNAAAARLLKAGSAAARSAAIESHDWWAYQLSSGAGARLIHDGRPALLYRQHARSEMGRNDTAAAMARRFGKLFAGDYGLWVAANLAALAPMHGHLTPENREILDGFAAALALPGPLAARRMRALGLYRHTAAGTAALYAAAAAGRLRQPRSPRIRIR</sequence>
<dbReference type="InterPro" id="IPR050834">
    <property type="entry name" value="Glycosyltransf_2"/>
</dbReference>
<keyword evidence="2" id="KW-0808">Transferase</keyword>
<protein>
    <submittedName>
        <fullName evidence="2">Glycosyltransferase</fullName>
        <ecNumber evidence="2">2.4.-.-</ecNumber>
    </submittedName>
</protein>
<gene>
    <name evidence="2" type="ORF">Q5Y72_08470</name>
</gene>
<dbReference type="InterPro" id="IPR001173">
    <property type="entry name" value="Glyco_trans_2-like"/>
</dbReference>
<dbReference type="SUPFAM" id="SSF53448">
    <property type="entry name" value="Nucleotide-diphospho-sugar transferases"/>
    <property type="match status" value="1"/>
</dbReference>
<evidence type="ECO:0000259" key="1">
    <source>
        <dbReference type="Pfam" id="PF00535"/>
    </source>
</evidence>
<feature type="domain" description="Glycosyltransferase 2-like" evidence="1">
    <location>
        <begin position="45"/>
        <end position="151"/>
    </location>
</feature>
<dbReference type="RefSeq" id="WP_305962979.1">
    <property type="nucleotide sequence ID" value="NZ_JAVAMQ010000006.1"/>
</dbReference>
<name>A0ABT9JDD9_9RHOB</name>
<proteinExistence type="predicted"/>
<evidence type="ECO:0000313" key="2">
    <source>
        <dbReference type="EMBL" id="MDP5307127.1"/>
    </source>
</evidence>
<dbReference type="Gene3D" id="3.90.550.10">
    <property type="entry name" value="Spore Coat Polysaccharide Biosynthesis Protein SpsA, Chain A"/>
    <property type="match status" value="1"/>
</dbReference>
<dbReference type="InterPro" id="IPR029044">
    <property type="entry name" value="Nucleotide-diphossugar_trans"/>
</dbReference>
<accession>A0ABT9JDD9</accession>